<keyword evidence="1 2" id="KW-0732">Signal</keyword>
<dbReference type="AlphaFoldDB" id="A0A8J8G735"/>
<dbReference type="Proteomes" id="UP000610746">
    <property type="component" value="Unassembled WGS sequence"/>
</dbReference>
<organism evidence="3 4">
    <name type="scientific">Frigoriflavimonas asaccharolytica</name>
    <dbReference type="NCBI Taxonomy" id="2735899"/>
    <lineage>
        <taxon>Bacteria</taxon>
        <taxon>Pseudomonadati</taxon>
        <taxon>Bacteroidota</taxon>
        <taxon>Flavobacteriia</taxon>
        <taxon>Flavobacteriales</taxon>
        <taxon>Weeksellaceae</taxon>
        <taxon>Frigoriflavimonas</taxon>
    </lineage>
</organism>
<evidence type="ECO:0000313" key="3">
    <source>
        <dbReference type="EMBL" id="NRS92531.1"/>
    </source>
</evidence>
<sequence length="665" mass="71147">MKKNLLVLGALAVSLSASAQLMNVNGSATGTTPAALFYITEGTLVYSGGGVQTKGNGQIDNHGNMMIVGEAIDVLKTTAMDGTTPKTDGGNIVLRMNAPLGANSTYGQLSIEGLAQTSLTGIVSKEFLTPKHGTGLFYQQIAIPFYDKPLSTLSAEFGKTFSTVRYSRNEILTWNNTTAVSDDVGPLSTTTTGYTKYYMLGSNNDLDTSTPPATLPTIAPSATGSVYTLKGRANSDGPFVGVPLTASLQNAGAGINYGVGGNALNSYNERYNTYLQDQFEATSSAWAGTFGKNIYQFGNPFFTNLDLSKIGYTEAGGVNDDNQIVNIWGVRFSPGTVKTLTTGSTYSIGAQIQTYVQSTGLPVGDASIMIKPMQTFVLKLRNSNAVPDIKFNKLRRFKNVSRLDGTSYSVTAAKNTTGTLKQLGVIALNSNGDEIGRTYYVVSPTSITGHQTNTDTTVQAASGAGVIKTFEEDPINGMYDYNYTSKYALYINEANEFDFNGKPVPLALYSSDIASLKFEIRENVELLPNQQQDLSTGIAFYYKTSTGATAAISQNMVIPTNGGTEFGLSYGPITSAVLGTVEAPKGSRTLVVYNEAIDNYVVQFDPKWKSADVQVYDMSGKIVISAKNVKTAQDFVINLTNKIQGTYIVTGTNESGEKFTSKIIR</sequence>
<gene>
    <name evidence="3" type="ORF">HNQ03_001606</name>
</gene>
<feature type="chain" id="PRO_5035224166" evidence="2">
    <location>
        <begin position="20"/>
        <end position="665"/>
    </location>
</feature>
<dbReference type="NCBIfam" id="TIGR04183">
    <property type="entry name" value="Por_Secre_tail"/>
    <property type="match status" value="1"/>
</dbReference>
<comment type="caution">
    <text evidence="3">The sequence shown here is derived from an EMBL/GenBank/DDBJ whole genome shotgun (WGS) entry which is preliminary data.</text>
</comment>
<proteinExistence type="predicted"/>
<dbReference type="RefSeq" id="WP_173779130.1">
    <property type="nucleotide sequence ID" value="NZ_JABSNO010000009.1"/>
</dbReference>
<dbReference type="EMBL" id="JABSNO010000009">
    <property type="protein sequence ID" value="NRS92531.1"/>
    <property type="molecule type" value="Genomic_DNA"/>
</dbReference>
<evidence type="ECO:0000256" key="1">
    <source>
        <dbReference type="ARBA" id="ARBA00022729"/>
    </source>
</evidence>
<evidence type="ECO:0000313" key="4">
    <source>
        <dbReference type="Proteomes" id="UP000610746"/>
    </source>
</evidence>
<dbReference type="InterPro" id="IPR026444">
    <property type="entry name" value="Secre_tail"/>
</dbReference>
<evidence type="ECO:0000256" key="2">
    <source>
        <dbReference type="SAM" id="SignalP"/>
    </source>
</evidence>
<feature type="signal peptide" evidence="2">
    <location>
        <begin position="1"/>
        <end position="19"/>
    </location>
</feature>
<name>A0A8J8G735_9FLAO</name>
<accession>A0A8J8G735</accession>
<reference evidence="3" key="1">
    <citation type="submission" date="2020-05" db="EMBL/GenBank/DDBJ databases">
        <title>Genomic Encyclopedia of Type Strains, Phase IV (KMG-V): Genome sequencing to study the core and pangenomes of soil and plant-associated prokaryotes.</title>
        <authorList>
            <person name="Whitman W."/>
        </authorList>
    </citation>
    <scope>NUCLEOTIDE SEQUENCE</scope>
    <source>
        <strain evidence="3">16F</strain>
    </source>
</reference>
<keyword evidence="4" id="KW-1185">Reference proteome</keyword>
<protein>
    <submittedName>
        <fullName evidence="3">Putative small secreted protein</fullName>
    </submittedName>
</protein>